<accession>A0AAP0BAN4</accession>
<protein>
    <submittedName>
        <fullName evidence="2">Uncharacterized protein</fullName>
    </submittedName>
</protein>
<evidence type="ECO:0000313" key="3">
    <source>
        <dbReference type="Proteomes" id="UP001418222"/>
    </source>
</evidence>
<feature type="compositionally biased region" description="Acidic residues" evidence="1">
    <location>
        <begin position="131"/>
        <end position="140"/>
    </location>
</feature>
<feature type="compositionally biased region" description="Pro residues" evidence="1">
    <location>
        <begin position="64"/>
        <end position="80"/>
    </location>
</feature>
<feature type="compositionally biased region" description="Basic and acidic residues" evidence="1">
    <location>
        <begin position="86"/>
        <end position="98"/>
    </location>
</feature>
<dbReference type="AlphaFoldDB" id="A0AAP0BAN4"/>
<feature type="compositionally biased region" description="Basic and acidic residues" evidence="1">
    <location>
        <begin position="52"/>
        <end position="61"/>
    </location>
</feature>
<feature type="compositionally biased region" description="Polar residues" evidence="1">
    <location>
        <begin position="115"/>
        <end position="125"/>
    </location>
</feature>
<sequence>MSGAKKSVGGCRGPPVAEASEVEEMLRAAEDELLMELHVGSHTISSSSLDSDLARRFESLKSPRLPPHPKASQAIPPPQSSAPESKGLENRDQIHEDAANDDLMARFAALKAPTRNLQPMSNPISNHVDFSADEEMDDGDEVSKKEVEKVMQWAMDAARLDPSRSDDEDTDIVKENDVREEDKEESESETEVEEKRRKIKEKGKSSRWFSLFR</sequence>
<feature type="compositionally biased region" description="Basic and acidic residues" evidence="1">
    <location>
        <begin position="158"/>
        <end position="181"/>
    </location>
</feature>
<gene>
    <name evidence="2" type="ORF">KSP39_PZI014909</name>
</gene>
<keyword evidence="3" id="KW-1185">Reference proteome</keyword>
<evidence type="ECO:0000313" key="2">
    <source>
        <dbReference type="EMBL" id="KAK8934718.1"/>
    </source>
</evidence>
<comment type="caution">
    <text evidence="2">The sequence shown here is derived from an EMBL/GenBank/DDBJ whole genome shotgun (WGS) entry which is preliminary data.</text>
</comment>
<feature type="compositionally biased region" description="Acidic residues" evidence="1">
    <location>
        <begin position="182"/>
        <end position="192"/>
    </location>
</feature>
<dbReference type="Proteomes" id="UP001418222">
    <property type="component" value="Unassembled WGS sequence"/>
</dbReference>
<organism evidence="2 3">
    <name type="scientific">Platanthera zijinensis</name>
    <dbReference type="NCBI Taxonomy" id="2320716"/>
    <lineage>
        <taxon>Eukaryota</taxon>
        <taxon>Viridiplantae</taxon>
        <taxon>Streptophyta</taxon>
        <taxon>Embryophyta</taxon>
        <taxon>Tracheophyta</taxon>
        <taxon>Spermatophyta</taxon>
        <taxon>Magnoliopsida</taxon>
        <taxon>Liliopsida</taxon>
        <taxon>Asparagales</taxon>
        <taxon>Orchidaceae</taxon>
        <taxon>Orchidoideae</taxon>
        <taxon>Orchideae</taxon>
        <taxon>Orchidinae</taxon>
        <taxon>Platanthera</taxon>
    </lineage>
</organism>
<feature type="region of interest" description="Disordered" evidence="1">
    <location>
        <begin position="42"/>
        <end position="213"/>
    </location>
</feature>
<dbReference type="EMBL" id="JBBWWQ010000012">
    <property type="protein sequence ID" value="KAK8934718.1"/>
    <property type="molecule type" value="Genomic_DNA"/>
</dbReference>
<proteinExistence type="predicted"/>
<evidence type="ECO:0000256" key="1">
    <source>
        <dbReference type="SAM" id="MobiDB-lite"/>
    </source>
</evidence>
<reference evidence="2 3" key="1">
    <citation type="journal article" date="2022" name="Nat. Plants">
        <title>Genomes of leafy and leafless Platanthera orchids illuminate the evolution of mycoheterotrophy.</title>
        <authorList>
            <person name="Li M.H."/>
            <person name="Liu K.W."/>
            <person name="Li Z."/>
            <person name="Lu H.C."/>
            <person name="Ye Q.L."/>
            <person name="Zhang D."/>
            <person name="Wang J.Y."/>
            <person name="Li Y.F."/>
            <person name="Zhong Z.M."/>
            <person name="Liu X."/>
            <person name="Yu X."/>
            <person name="Liu D.K."/>
            <person name="Tu X.D."/>
            <person name="Liu B."/>
            <person name="Hao Y."/>
            <person name="Liao X.Y."/>
            <person name="Jiang Y.T."/>
            <person name="Sun W.H."/>
            <person name="Chen J."/>
            <person name="Chen Y.Q."/>
            <person name="Ai Y."/>
            <person name="Zhai J.W."/>
            <person name="Wu S.S."/>
            <person name="Zhou Z."/>
            <person name="Hsiao Y.Y."/>
            <person name="Wu W.L."/>
            <person name="Chen Y.Y."/>
            <person name="Lin Y.F."/>
            <person name="Hsu J.L."/>
            <person name="Li C.Y."/>
            <person name="Wang Z.W."/>
            <person name="Zhao X."/>
            <person name="Zhong W.Y."/>
            <person name="Ma X.K."/>
            <person name="Ma L."/>
            <person name="Huang J."/>
            <person name="Chen G.Z."/>
            <person name="Huang M.Z."/>
            <person name="Huang L."/>
            <person name="Peng D.H."/>
            <person name="Luo Y.B."/>
            <person name="Zou S.Q."/>
            <person name="Chen S.P."/>
            <person name="Lan S."/>
            <person name="Tsai W.C."/>
            <person name="Van de Peer Y."/>
            <person name="Liu Z.J."/>
        </authorList>
    </citation>
    <scope>NUCLEOTIDE SEQUENCE [LARGE SCALE GENOMIC DNA]</scope>
    <source>
        <strain evidence="2">Lor287</strain>
    </source>
</reference>
<name>A0AAP0BAN4_9ASPA</name>